<evidence type="ECO:0000256" key="1">
    <source>
        <dbReference type="SAM" id="MobiDB-lite"/>
    </source>
</evidence>
<dbReference type="Proteomes" id="UP000009081">
    <property type="component" value="Plasmid megaplasmid"/>
</dbReference>
<keyword evidence="2" id="KW-0614">Plasmid</keyword>
<keyword evidence="3" id="KW-1185">Reference proteome</keyword>
<dbReference type="KEGG" id="mea:Mex_2p1047"/>
<dbReference type="EMBL" id="CP001511">
    <property type="protein sequence ID" value="ACS43830.1"/>
    <property type="molecule type" value="Genomic_DNA"/>
</dbReference>
<geneLocation type="plasmid" evidence="2 3">
    <name>megaplasmid</name>
</geneLocation>
<feature type="region of interest" description="Disordered" evidence="1">
    <location>
        <begin position="275"/>
        <end position="317"/>
    </location>
</feature>
<evidence type="ECO:0000313" key="2">
    <source>
        <dbReference type="EMBL" id="ACS43830.1"/>
    </source>
</evidence>
<dbReference type="HOGENOM" id="CLU_876633_0_0_5"/>
<proteinExistence type="predicted"/>
<accession>C5B5U8</accession>
<dbReference type="OrthoDB" id="7432542at2"/>
<name>C5B5U8_METEA</name>
<sequence length="317" mass="35149">MLCDDVLASLGPTALQAALHTGLSPRLARDLQEITRSVSEGMAKSQRFVLSPLSKATIDDLADPKILNASRDYLFLPAERVWIEWHDDRVIFPGAGRMGVLLEAAHTFQPGMPYSLTMGRASIYMPGERGSPVNFRHLAGMFDFPSEGSALRFKDVAGFEGVDEDIAGAWVCAALCLVNTPRIADVRPHDHSRLNRSRVRRGKPPLLDWGEVHIRIDAGTPGRGDQTSPTEHRALHHVRTHLRIRRGAVELVRPHWRGDPQYGVRLHRHVVTRAEDEPGPWKGGPLPAPRVLHEMEDPDDGPFEEVAPEQGTGPRFG</sequence>
<feature type="compositionally biased region" description="Acidic residues" evidence="1">
    <location>
        <begin position="296"/>
        <end position="307"/>
    </location>
</feature>
<dbReference type="AlphaFoldDB" id="C5B5U8"/>
<protein>
    <submittedName>
        <fullName evidence="2">Uncharacterized protein</fullName>
    </submittedName>
</protein>
<evidence type="ECO:0000313" key="3">
    <source>
        <dbReference type="Proteomes" id="UP000009081"/>
    </source>
</evidence>
<organism evidence="2 3">
    <name type="scientific">Methylorubrum extorquens (strain ATCC 14718 / DSM 1338 / JCM 2805 / NCIMB 9133 / AM1)</name>
    <name type="common">Methylobacterium extorquens</name>
    <dbReference type="NCBI Taxonomy" id="272630"/>
    <lineage>
        <taxon>Bacteria</taxon>
        <taxon>Pseudomonadati</taxon>
        <taxon>Pseudomonadota</taxon>
        <taxon>Alphaproteobacteria</taxon>
        <taxon>Hyphomicrobiales</taxon>
        <taxon>Methylobacteriaceae</taxon>
        <taxon>Methylorubrum</taxon>
    </lineage>
</organism>
<gene>
    <name evidence="2" type="ordered locus">MexAM1_META2p1047</name>
</gene>
<reference evidence="2 3" key="1">
    <citation type="journal article" date="2009" name="PLoS ONE">
        <title>Methylobacterium genome sequences: a reference blueprint to investigate microbial metabolism of C1 compounds from natural and industrial sources.</title>
        <authorList>
            <person name="Vuilleumier S."/>
            <person name="Chistoserdova L."/>
            <person name="Lee M.-C."/>
            <person name="Bringel F."/>
            <person name="Lajus A."/>
            <person name="Zhou Y."/>
            <person name="Gourion B."/>
            <person name="Barbe V."/>
            <person name="Chang J."/>
            <person name="Cruveiller S."/>
            <person name="Dossat C."/>
            <person name="Gillett W."/>
            <person name="Gruffaz C."/>
            <person name="Haugen E."/>
            <person name="Hourcade E."/>
            <person name="Levy R."/>
            <person name="Mangenot S."/>
            <person name="Muller E."/>
            <person name="Nadalig T."/>
            <person name="Pagni M."/>
            <person name="Penny C."/>
            <person name="Peyraud R."/>
            <person name="Robinson D.G."/>
            <person name="Roche D."/>
            <person name="Rouy Z."/>
            <person name="Saenampechek C."/>
            <person name="Salvignol G."/>
            <person name="Vallenet D."/>
            <person name="Wu Z."/>
            <person name="Marx C.J."/>
            <person name="Vorholt J.A."/>
            <person name="Olson M.V."/>
            <person name="Kaul R."/>
            <person name="Weissenbach J."/>
            <person name="Medigue C."/>
            <person name="Lidstrom M.E."/>
        </authorList>
    </citation>
    <scope>NUCLEOTIDE SEQUENCE [LARGE SCALE GENOMIC DNA]</scope>
    <source>
        <strain evidence="3">ATCC 14718 / DSM 1338 / JCM 2805 / NCIMB 9133 / AM1</strain>
    </source>
</reference>
<dbReference type="RefSeq" id="WP_003602282.1">
    <property type="nucleotide sequence ID" value="NC_012811.1"/>
</dbReference>